<comment type="similarity">
    <text evidence="3">Belongs to the acetyltransferase family. RimJ subfamily.</text>
</comment>
<keyword evidence="1" id="KW-0808">Transferase</keyword>
<dbReference type="Gene3D" id="3.40.630.30">
    <property type="match status" value="1"/>
</dbReference>
<dbReference type="Pfam" id="PF13302">
    <property type="entry name" value="Acetyltransf_3"/>
    <property type="match status" value="1"/>
</dbReference>
<evidence type="ECO:0000256" key="3">
    <source>
        <dbReference type="ARBA" id="ARBA00038502"/>
    </source>
</evidence>
<gene>
    <name evidence="5" type="ORF">NBRC116591_08370</name>
</gene>
<comment type="caution">
    <text evidence="5">The sequence shown here is derived from an EMBL/GenBank/DDBJ whole genome shotgun (WGS) entry which is preliminary data.</text>
</comment>
<dbReference type="PANTHER" id="PTHR43792">
    <property type="entry name" value="GNAT FAMILY, PUTATIVE (AFU_ORTHOLOGUE AFUA_3G00765)-RELATED-RELATED"/>
    <property type="match status" value="1"/>
</dbReference>
<proteinExistence type="inferred from homology"/>
<dbReference type="InterPro" id="IPR000182">
    <property type="entry name" value="GNAT_dom"/>
</dbReference>
<evidence type="ECO:0000313" key="6">
    <source>
        <dbReference type="Proteomes" id="UP001465153"/>
    </source>
</evidence>
<dbReference type="PROSITE" id="PS51186">
    <property type="entry name" value="GNAT"/>
    <property type="match status" value="1"/>
</dbReference>
<dbReference type="EMBL" id="BAABWN010000002">
    <property type="protein sequence ID" value="GAA6167027.1"/>
    <property type="molecule type" value="Genomic_DNA"/>
</dbReference>
<keyword evidence="6" id="KW-1185">Reference proteome</keyword>
<evidence type="ECO:0000256" key="2">
    <source>
        <dbReference type="ARBA" id="ARBA00023315"/>
    </source>
</evidence>
<evidence type="ECO:0000259" key="4">
    <source>
        <dbReference type="PROSITE" id="PS51186"/>
    </source>
</evidence>
<name>A0ABQ0A5W3_9GAMM</name>
<sequence length="183" mass="20546">MHPMEIRTPRLLLNGFSDADAHHVAALAGAYEISRFTLNIPYPYEISSAQQWIASHDTMYTQKSGIVFAVRSPTTMSLIGCVGLNADNCHHRGELGYWIGTEFWNKGYCTEAATAAAQFAFDYFSLNKITSRHLDSNNASGRVMEKLGMKKEGILKHEIYKEGTYHDLHVYGLLKDNLEVLSL</sequence>
<keyword evidence="2" id="KW-0012">Acyltransferase</keyword>
<organism evidence="5 6">
    <name type="scientific">Sessilibacter corallicola</name>
    <dbReference type="NCBI Taxonomy" id="2904075"/>
    <lineage>
        <taxon>Bacteria</taxon>
        <taxon>Pseudomonadati</taxon>
        <taxon>Pseudomonadota</taxon>
        <taxon>Gammaproteobacteria</taxon>
        <taxon>Cellvibrionales</taxon>
        <taxon>Cellvibrionaceae</taxon>
        <taxon>Sessilibacter</taxon>
    </lineage>
</organism>
<reference evidence="5 6" key="1">
    <citation type="submission" date="2024-04" db="EMBL/GenBank/DDBJ databases">
        <title>Draft genome sequence of Sessilibacter corallicola NBRC 116591.</title>
        <authorList>
            <person name="Miyakawa T."/>
            <person name="Kusuya Y."/>
            <person name="Miura T."/>
        </authorList>
    </citation>
    <scope>NUCLEOTIDE SEQUENCE [LARGE SCALE GENOMIC DNA]</scope>
    <source>
        <strain evidence="5 6">KU-00831-HH</strain>
    </source>
</reference>
<accession>A0ABQ0A5W3</accession>
<dbReference type="InterPro" id="IPR051531">
    <property type="entry name" value="N-acetyltransferase"/>
</dbReference>
<dbReference type="Proteomes" id="UP001465153">
    <property type="component" value="Unassembled WGS sequence"/>
</dbReference>
<dbReference type="InterPro" id="IPR016181">
    <property type="entry name" value="Acyl_CoA_acyltransferase"/>
</dbReference>
<evidence type="ECO:0000313" key="5">
    <source>
        <dbReference type="EMBL" id="GAA6167027.1"/>
    </source>
</evidence>
<dbReference type="SUPFAM" id="SSF55729">
    <property type="entry name" value="Acyl-CoA N-acyltransferases (Nat)"/>
    <property type="match status" value="1"/>
</dbReference>
<evidence type="ECO:0000256" key="1">
    <source>
        <dbReference type="ARBA" id="ARBA00022679"/>
    </source>
</evidence>
<feature type="domain" description="N-acetyltransferase" evidence="4">
    <location>
        <begin position="31"/>
        <end position="177"/>
    </location>
</feature>
<protein>
    <submittedName>
        <fullName evidence="5">GNAT family N-acetyltransferase</fullName>
    </submittedName>
</protein>
<dbReference type="PANTHER" id="PTHR43792:SF8">
    <property type="entry name" value="[RIBOSOMAL PROTEIN US5]-ALANINE N-ACETYLTRANSFERASE"/>
    <property type="match status" value="1"/>
</dbReference>